<comment type="caution">
    <text evidence="5">The sequence shown here is derived from an EMBL/GenBank/DDBJ whole genome shotgun (WGS) entry which is preliminary data.</text>
</comment>
<evidence type="ECO:0000313" key="6">
    <source>
        <dbReference type="Proteomes" id="UP000789375"/>
    </source>
</evidence>
<proteinExistence type="predicted"/>
<keyword evidence="1 3" id="KW-0732">Signal</keyword>
<name>A0A9N9HRL7_FUNMO</name>
<dbReference type="Pfam" id="PF10342">
    <property type="entry name" value="Kre9_KNH"/>
    <property type="match status" value="1"/>
</dbReference>
<dbReference type="AlphaFoldDB" id="A0A9N9HRL7"/>
<evidence type="ECO:0000313" key="5">
    <source>
        <dbReference type="EMBL" id="CAG8701895.1"/>
    </source>
</evidence>
<feature type="domain" description="Yeast cell wall synthesis Kre9/Knh1-like N-terminal" evidence="4">
    <location>
        <begin position="27"/>
        <end position="116"/>
    </location>
</feature>
<evidence type="ECO:0000259" key="4">
    <source>
        <dbReference type="Pfam" id="PF10342"/>
    </source>
</evidence>
<reference evidence="5" key="1">
    <citation type="submission" date="2021-06" db="EMBL/GenBank/DDBJ databases">
        <authorList>
            <person name="Kallberg Y."/>
            <person name="Tangrot J."/>
            <person name="Rosling A."/>
        </authorList>
    </citation>
    <scope>NUCLEOTIDE SEQUENCE</scope>
    <source>
        <strain evidence="5">87-6 pot B 2015</strain>
    </source>
</reference>
<evidence type="ECO:0000256" key="2">
    <source>
        <dbReference type="SAM" id="MobiDB-lite"/>
    </source>
</evidence>
<feature type="chain" id="PRO_5040273233" evidence="3">
    <location>
        <begin position="21"/>
        <end position="146"/>
    </location>
</feature>
<accession>A0A9N9HRL7</accession>
<dbReference type="EMBL" id="CAJVPP010009065">
    <property type="protein sequence ID" value="CAG8701895.1"/>
    <property type="molecule type" value="Genomic_DNA"/>
</dbReference>
<evidence type="ECO:0000256" key="3">
    <source>
        <dbReference type="SAM" id="SignalP"/>
    </source>
</evidence>
<dbReference type="Proteomes" id="UP000789375">
    <property type="component" value="Unassembled WGS sequence"/>
</dbReference>
<keyword evidence="6" id="KW-1185">Reference proteome</keyword>
<feature type="signal peptide" evidence="3">
    <location>
        <begin position="1"/>
        <end position="20"/>
    </location>
</feature>
<gene>
    <name evidence="5" type="ORF">FMOSSE_LOCUS13857</name>
</gene>
<feature type="non-terminal residue" evidence="5">
    <location>
        <position position="146"/>
    </location>
</feature>
<sequence>MKGIQIISFLFAFITVFASAEISIKYPSKDYFLVAGQPNDVLWTSEAGDPATFSIYLNNPAISDLKNFALANNVATSLNKTSITLPETLVNTGFQVFFTDIGNITKVYATSEVFEIKAHGTAPVAYTPPTPTPSPSSSDSKNSGGN</sequence>
<organism evidence="5 6">
    <name type="scientific">Funneliformis mosseae</name>
    <name type="common">Endomycorrhizal fungus</name>
    <name type="synonym">Glomus mosseae</name>
    <dbReference type="NCBI Taxonomy" id="27381"/>
    <lineage>
        <taxon>Eukaryota</taxon>
        <taxon>Fungi</taxon>
        <taxon>Fungi incertae sedis</taxon>
        <taxon>Mucoromycota</taxon>
        <taxon>Glomeromycotina</taxon>
        <taxon>Glomeromycetes</taxon>
        <taxon>Glomerales</taxon>
        <taxon>Glomeraceae</taxon>
        <taxon>Funneliformis</taxon>
    </lineage>
</organism>
<dbReference type="InterPro" id="IPR018466">
    <property type="entry name" value="Kre9/Knh1-like_N"/>
</dbReference>
<protein>
    <submittedName>
        <fullName evidence="5">4965_t:CDS:1</fullName>
    </submittedName>
</protein>
<evidence type="ECO:0000256" key="1">
    <source>
        <dbReference type="ARBA" id="ARBA00022729"/>
    </source>
</evidence>
<feature type="region of interest" description="Disordered" evidence="2">
    <location>
        <begin position="122"/>
        <end position="146"/>
    </location>
</feature>